<evidence type="ECO:0000313" key="3">
    <source>
        <dbReference type="Proteomes" id="UP000294684"/>
    </source>
</evidence>
<dbReference type="SUPFAM" id="SSF56436">
    <property type="entry name" value="C-type lectin-like"/>
    <property type="match status" value="1"/>
</dbReference>
<dbReference type="PANTHER" id="PTHR23150:SF19">
    <property type="entry name" value="FORMYLGLYCINE-GENERATING ENZYME"/>
    <property type="match status" value="1"/>
</dbReference>
<reference evidence="2 3" key="1">
    <citation type="submission" date="2019-03" db="EMBL/GenBank/DDBJ databases">
        <title>Genomic Encyclopedia of Archaeal and Bacterial Type Strains, Phase II (KMG-II): from individual species to whole genera.</title>
        <authorList>
            <person name="Goeker M."/>
        </authorList>
    </citation>
    <scope>NUCLEOTIDE SEQUENCE [LARGE SCALE GENOMIC DNA]</scope>
    <source>
        <strain evidence="2 3">DSM 21537</strain>
    </source>
</reference>
<dbReference type="InterPro" id="IPR005532">
    <property type="entry name" value="SUMF_dom"/>
</dbReference>
<sequence length="316" mass="36191">MSISILFCLLWQCSLIQNHFGTKSFCHYTKSNENPSLSGMVLVPSGNFEKGSNVYPEESPIYNTTVSEFWMDETEVTNDEFAKFVWETGYQTEAETNLKPNSEEVNLEHYQPGAVVFQKPSNQGKINSHLEWWSYVPGTNWRHPDGPYSSIEGKGSYPVVAVSYQDANSYAKWKGRTLPTEVEWEWAAANGSREEANTWQGEFPFLDEGKDGFTGIAPVGCFAKNKFGLYDMIGNVWEYTADPWPVDQTLDKSKYHIIKGGSYLCSPNYCKRYRAQAKQPQEDRLASNHIGFRTIIRTHFNAFKKNERKNYEVKPN</sequence>
<evidence type="ECO:0000313" key="2">
    <source>
        <dbReference type="EMBL" id="TDY67747.1"/>
    </source>
</evidence>
<comment type="caution">
    <text evidence="2">The sequence shown here is derived from an EMBL/GenBank/DDBJ whole genome shotgun (WGS) entry which is preliminary data.</text>
</comment>
<protein>
    <submittedName>
        <fullName evidence="2">Formylglycine-generating enzyme required for sulfatase activity</fullName>
    </submittedName>
</protein>
<organism evidence="2 3">
    <name type="scientific">Leptospira meyeri</name>
    <dbReference type="NCBI Taxonomy" id="29508"/>
    <lineage>
        <taxon>Bacteria</taxon>
        <taxon>Pseudomonadati</taxon>
        <taxon>Spirochaetota</taxon>
        <taxon>Spirochaetia</taxon>
        <taxon>Leptospirales</taxon>
        <taxon>Leptospiraceae</taxon>
        <taxon>Leptospira</taxon>
    </lineage>
</organism>
<dbReference type="Pfam" id="PF03781">
    <property type="entry name" value="FGE-sulfatase"/>
    <property type="match status" value="1"/>
</dbReference>
<name>A0A4R8MLG1_LEPME</name>
<dbReference type="Proteomes" id="UP000294684">
    <property type="component" value="Unassembled WGS sequence"/>
</dbReference>
<keyword evidence="3" id="KW-1185">Reference proteome</keyword>
<evidence type="ECO:0000259" key="1">
    <source>
        <dbReference type="Pfam" id="PF03781"/>
    </source>
</evidence>
<dbReference type="InterPro" id="IPR016187">
    <property type="entry name" value="CTDL_fold"/>
</dbReference>
<accession>A0A4R8MLG1</accession>
<dbReference type="Gene3D" id="3.90.1580.10">
    <property type="entry name" value="paralog of FGE (formylglycine-generating enzyme)"/>
    <property type="match status" value="1"/>
</dbReference>
<dbReference type="PANTHER" id="PTHR23150">
    <property type="entry name" value="SULFATASE MODIFYING FACTOR 1, 2"/>
    <property type="match status" value="1"/>
</dbReference>
<dbReference type="GO" id="GO:0120147">
    <property type="term" value="F:formylglycine-generating oxidase activity"/>
    <property type="evidence" value="ECO:0007669"/>
    <property type="project" value="TreeGrafter"/>
</dbReference>
<dbReference type="InterPro" id="IPR051043">
    <property type="entry name" value="Sulfatase_Mod_Factor_Kinase"/>
</dbReference>
<dbReference type="STRING" id="1193051.LEP1GSC017_0507"/>
<dbReference type="EMBL" id="SORO01000003">
    <property type="protein sequence ID" value="TDY67747.1"/>
    <property type="molecule type" value="Genomic_DNA"/>
</dbReference>
<proteinExistence type="predicted"/>
<gene>
    <name evidence="2" type="ORF">CLV96_3297</name>
</gene>
<feature type="domain" description="Sulfatase-modifying factor enzyme-like" evidence="1">
    <location>
        <begin position="38"/>
        <end position="295"/>
    </location>
</feature>
<dbReference type="AlphaFoldDB" id="A0A4R8MLG1"/>
<dbReference type="InterPro" id="IPR042095">
    <property type="entry name" value="SUMF_sf"/>
</dbReference>